<evidence type="ECO:0000256" key="4">
    <source>
        <dbReference type="ARBA" id="ARBA00023136"/>
    </source>
</evidence>
<feature type="transmembrane region" description="Helical" evidence="5">
    <location>
        <begin position="137"/>
        <end position="159"/>
    </location>
</feature>
<name>A0A918XYQ2_9PROT</name>
<keyword evidence="7" id="KW-1185">Reference proteome</keyword>
<keyword evidence="3 5" id="KW-1133">Transmembrane helix</keyword>
<evidence type="ECO:0000313" key="7">
    <source>
        <dbReference type="Proteomes" id="UP000630353"/>
    </source>
</evidence>
<evidence type="ECO:0000256" key="2">
    <source>
        <dbReference type="ARBA" id="ARBA00022692"/>
    </source>
</evidence>
<feature type="transmembrane region" description="Helical" evidence="5">
    <location>
        <begin position="83"/>
        <end position="103"/>
    </location>
</feature>
<dbReference type="RefSeq" id="WP_189995526.1">
    <property type="nucleotide sequence ID" value="NZ_BMZS01000016.1"/>
</dbReference>
<dbReference type="AlphaFoldDB" id="A0A918XYQ2"/>
<reference evidence="6" key="1">
    <citation type="journal article" date="2014" name="Int. J. Syst. Evol. Microbiol.">
        <title>Complete genome sequence of Corynebacterium casei LMG S-19264T (=DSM 44701T), isolated from a smear-ripened cheese.</title>
        <authorList>
            <consortium name="US DOE Joint Genome Institute (JGI-PGF)"/>
            <person name="Walter F."/>
            <person name="Albersmeier A."/>
            <person name="Kalinowski J."/>
            <person name="Ruckert C."/>
        </authorList>
    </citation>
    <scope>NUCLEOTIDE SEQUENCE</scope>
    <source>
        <strain evidence="6">KCTC 42651</strain>
    </source>
</reference>
<evidence type="ECO:0000256" key="5">
    <source>
        <dbReference type="RuleBase" id="RU363041"/>
    </source>
</evidence>
<comment type="caution">
    <text evidence="6">The sequence shown here is derived from an EMBL/GenBank/DDBJ whole genome shotgun (WGS) entry which is preliminary data.</text>
</comment>
<dbReference type="Proteomes" id="UP000630353">
    <property type="component" value="Unassembled WGS sequence"/>
</dbReference>
<evidence type="ECO:0000256" key="3">
    <source>
        <dbReference type="ARBA" id="ARBA00022989"/>
    </source>
</evidence>
<protein>
    <recommendedName>
        <fullName evidence="5">Probable membrane transporter protein</fullName>
    </recommendedName>
</protein>
<feature type="transmembrane region" description="Helical" evidence="5">
    <location>
        <begin position="202"/>
        <end position="224"/>
    </location>
</feature>
<evidence type="ECO:0000313" key="6">
    <source>
        <dbReference type="EMBL" id="GHD63320.1"/>
    </source>
</evidence>
<dbReference type="Pfam" id="PF01925">
    <property type="entry name" value="TauE"/>
    <property type="match status" value="1"/>
</dbReference>
<dbReference type="GO" id="GO:0005886">
    <property type="term" value="C:plasma membrane"/>
    <property type="evidence" value="ECO:0007669"/>
    <property type="project" value="UniProtKB-SubCell"/>
</dbReference>
<keyword evidence="5" id="KW-1003">Cell membrane</keyword>
<comment type="subcellular location">
    <subcellularLocation>
        <location evidence="5">Cell membrane</location>
        <topology evidence="5">Multi-pass membrane protein</topology>
    </subcellularLocation>
    <subcellularLocation>
        <location evidence="1">Membrane</location>
        <topology evidence="1">Multi-pass membrane protein</topology>
    </subcellularLocation>
</comment>
<reference evidence="6" key="2">
    <citation type="submission" date="2020-09" db="EMBL/GenBank/DDBJ databases">
        <authorList>
            <person name="Sun Q."/>
            <person name="Kim S."/>
        </authorList>
    </citation>
    <scope>NUCLEOTIDE SEQUENCE</scope>
    <source>
        <strain evidence="6">KCTC 42651</strain>
    </source>
</reference>
<dbReference type="EMBL" id="BMZS01000016">
    <property type="protein sequence ID" value="GHD63320.1"/>
    <property type="molecule type" value="Genomic_DNA"/>
</dbReference>
<gene>
    <name evidence="6" type="ORF">GCM10017083_53400</name>
</gene>
<dbReference type="InterPro" id="IPR002781">
    <property type="entry name" value="TM_pro_TauE-like"/>
</dbReference>
<keyword evidence="2 5" id="KW-0812">Transmembrane</keyword>
<organism evidence="6 7">
    <name type="scientific">Thalassobaculum fulvum</name>
    <dbReference type="NCBI Taxonomy" id="1633335"/>
    <lineage>
        <taxon>Bacteria</taxon>
        <taxon>Pseudomonadati</taxon>
        <taxon>Pseudomonadota</taxon>
        <taxon>Alphaproteobacteria</taxon>
        <taxon>Rhodospirillales</taxon>
        <taxon>Thalassobaculaceae</taxon>
        <taxon>Thalassobaculum</taxon>
    </lineage>
</organism>
<sequence length="255" mass="26394">MEALLVAALPAGLDPWAALGLMAVSFLASLLTAAMGLGGGLLMVAAMAGVLPPAALIPVHGVVQLGSNLGRAVLFRHHARRGIFVWFALGAVIGISIGAAVAVNMPRSTLLTIVAVFVLVTTWAPQLGSRPVPEKGFVAVGAVTAFVTMFVGATGPFLAPFLAPERLGDRRATIGTLAGCMSLKHGLKIAAFTVAGFAYLPWLPFAAAMIVTGFLGTLAGRAVVVRLPERGFRIGFRLLLTALALRILWQALAQP</sequence>
<feature type="transmembrane region" description="Helical" evidence="5">
    <location>
        <begin position="109"/>
        <end position="125"/>
    </location>
</feature>
<feature type="transmembrane region" description="Helical" evidence="5">
    <location>
        <begin position="30"/>
        <end position="63"/>
    </location>
</feature>
<comment type="similarity">
    <text evidence="5">Belongs to the 4-toluene sulfonate uptake permease (TSUP) (TC 2.A.102) family.</text>
</comment>
<accession>A0A918XYQ2</accession>
<evidence type="ECO:0000256" key="1">
    <source>
        <dbReference type="ARBA" id="ARBA00004141"/>
    </source>
</evidence>
<proteinExistence type="inferred from homology"/>
<feature type="transmembrane region" description="Helical" evidence="5">
    <location>
        <begin position="236"/>
        <end position="253"/>
    </location>
</feature>
<keyword evidence="4 5" id="KW-0472">Membrane</keyword>